<accession>A0A2J6S587</accession>
<feature type="domain" description="Heterokaryon incompatibility" evidence="1">
    <location>
        <begin position="198"/>
        <end position="351"/>
    </location>
</feature>
<dbReference type="EMBL" id="KZ613939">
    <property type="protein sequence ID" value="PMD45926.1"/>
    <property type="molecule type" value="Genomic_DNA"/>
</dbReference>
<evidence type="ECO:0000313" key="2">
    <source>
        <dbReference type="EMBL" id="PMD45926.1"/>
    </source>
</evidence>
<gene>
    <name evidence="2" type="ORF">L207DRAFT_628586</name>
</gene>
<sequence>MDTSQNGASISPICSECKSIFDHWYDRDNWAEARPGHSHHHIVGLQESSQSGCSVCAILLHGLSNPTVVDLTRGWPYLKSSVTVAPFDRNSNWNDYKIIAAFHFNISGKDKQIETSLDAFPSAVNDSTTIGTIQKYANSEDNWALIQKWLHVCQNTHTRCTQNNYFDRQLPTRLLEVGDADGFLKLCITKSLPRQTQYLTLSHCWGGQAFTTLTRSNFQEFQSCIPLDSLTKTFREAIIITRRLGFKYIWIDSLCIIQGDETDWLQEASKMGSVYSNSTLNIAASAAPNGDVGCFTAREPGPSLGCRVVAVERETYDSLQNACRIWDITIPNFSLQLNESVLNSRAWIYQELFLAPRILYFAPTQLVWECISAKACETFPDSYDDTLITMPNIKFDMWDCPGSVATKWDGVVSAYCSKSVTFQKDKLIAVSGIARLFAEKFGTTYLAGMWKEDLIIQLTWAASEPWTGEIRGSIPSWSWAATDSDIFTDSFDLFSNCTPLAAVLEATTVVVDDTFGDVRGGTMRIKCPLPLVVRIVKLPQVEQLVDIRFYDLDDITYLLFYPDRVPYFDGQELYILPLIEGVTWEQEKVISGLVIEPVQTGSYRRTGYFESMPDDIEGFSEAKKRASYEDKYFVGEALGPDDDGQKMCIITLI</sequence>
<evidence type="ECO:0000259" key="1">
    <source>
        <dbReference type="Pfam" id="PF06985"/>
    </source>
</evidence>
<keyword evidence="3" id="KW-1185">Reference proteome</keyword>
<reference evidence="2 3" key="1">
    <citation type="submission" date="2016-04" db="EMBL/GenBank/DDBJ databases">
        <title>A degradative enzymes factory behind the ericoid mycorrhizal symbiosis.</title>
        <authorList>
            <consortium name="DOE Joint Genome Institute"/>
            <person name="Martino E."/>
            <person name="Morin E."/>
            <person name="Grelet G."/>
            <person name="Kuo A."/>
            <person name="Kohler A."/>
            <person name="Daghino S."/>
            <person name="Barry K."/>
            <person name="Choi C."/>
            <person name="Cichocki N."/>
            <person name="Clum A."/>
            <person name="Copeland A."/>
            <person name="Hainaut M."/>
            <person name="Haridas S."/>
            <person name="Labutti K."/>
            <person name="Lindquist E."/>
            <person name="Lipzen A."/>
            <person name="Khouja H.-R."/>
            <person name="Murat C."/>
            <person name="Ohm R."/>
            <person name="Olson A."/>
            <person name="Spatafora J."/>
            <person name="Veneault-Fourrey C."/>
            <person name="Henrissat B."/>
            <person name="Grigoriev I."/>
            <person name="Martin F."/>
            <person name="Perotto S."/>
        </authorList>
    </citation>
    <scope>NUCLEOTIDE SEQUENCE [LARGE SCALE GENOMIC DNA]</scope>
    <source>
        <strain evidence="2 3">F</strain>
    </source>
</reference>
<name>A0A2J6S587_HYAVF</name>
<protein>
    <submittedName>
        <fullName evidence="2">HET-domain-containing protein</fullName>
    </submittedName>
</protein>
<dbReference type="PANTHER" id="PTHR33112:SF10">
    <property type="entry name" value="TOL"/>
    <property type="match status" value="1"/>
</dbReference>
<dbReference type="InterPro" id="IPR010730">
    <property type="entry name" value="HET"/>
</dbReference>
<dbReference type="OrthoDB" id="3486565at2759"/>
<evidence type="ECO:0000313" key="3">
    <source>
        <dbReference type="Proteomes" id="UP000235786"/>
    </source>
</evidence>
<proteinExistence type="predicted"/>
<organism evidence="2 3">
    <name type="scientific">Hyaloscypha variabilis (strain UAMH 11265 / GT02V1 / F)</name>
    <name type="common">Meliniomyces variabilis</name>
    <dbReference type="NCBI Taxonomy" id="1149755"/>
    <lineage>
        <taxon>Eukaryota</taxon>
        <taxon>Fungi</taxon>
        <taxon>Dikarya</taxon>
        <taxon>Ascomycota</taxon>
        <taxon>Pezizomycotina</taxon>
        <taxon>Leotiomycetes</taxon>
        <taxon>Helotiales</taxon>
        <taxon>Hyaloscyphaceae</taxon>
        <taxon>Hyaloscypha</taxon>
        <taxon>Hyaloscypha variabilis</taxon>
    </lineage>
</organism>
<dbReference type="Proteomes" id="UP000235786">
    <property type="component" value="Unassembled WGS sequence"/>
</dbReference>
<dbReference type="PANTHER" id="PTHR33112">
    <property type="entry name" value="DOMAIN PROTEIN, PUTATIVE-RELATED"/>
    <property type="match status" value="1"/>
</dbReference>
<dbReference type="AlphaFoldDB" id="A0A2J6S587"/>
<dbReference type="Pfam" id="PF06985">
    <property type="entry name" value="HET"/>
    <property type="match status" value="1"/>
</dbReference>